<dbReference type="Gene3D" id="3.40.630.30">
    <property type="match status" value="1"/>
</dbReference>
<dbReference type="PANTHER" id="PTHR43792:SF9">
    <property type="entry name" value="RIBOSOMAL-PROTEIN-ALANINE ACETYLTRANSFERASE"/>
    <property type="match status" value="1"/>
</dbReference>
<dbReference type="RefSeq" id="WP_144615344.1">
    <property type="nucleotide sequence ID" value="NZ_CP042161.1"/>
</dbReference>
<dbReference type="SUPFAM" id="SSF55729">
    <property type="entry name" value="Acyl-CoA N-acyltransferases (Nat)"/>
    <property type="match status" value="1"/>
</dbReference>
<dbReference type="GO" id="GO:0008999">
    <property type="term" value="F:protein-N-terminal-alanine acetyltransferase activity"/>
    <property type="evidence" value="ECO:0007669"/>
    <property type="project" value="TreeGrafter"/>
</dbReference>
<gene>
    <name evidence="2" type="ORF">FPS98_08815</name>
</gene>
<keyword evidence="2" id="KW-0808">Transferase</keyword>
<dbReference type="EMBL" id="CP042161">
    <property type="protein sequence ID" value="QDS34071.1"/>
    <property type="molecule type" value="Genomic_DNA"/>
</dbReference>
<name>A0A517I598_BREBE</name>
<evidence type="ECO:0000313" key="3">
    <source>
        <dbReference type="Proteomes" id="UP000317713"/>
    </source>
</evidence>
<dbReference type="PANTHER" id="PTHR43792">
    <property type="entry name" value="GNAT FAMILY, PUTATIVE (AFU_ORTHOLOGUE AFUA_3G00765)-RELATED-RELATED"/>
    <property type="match status" value="1"/>
</dbReference>
<dbReference type="Pfam" id="PF13302">
    <property type="entry name" value="Acetyltransf_3"/>
    <property type="match status" value="1"/>
</dbReference>
<evidence type="ECO:0000313" key="2">
    <source>
        <dbReference type="EMBL" id="QDS34071.1"/>
    </source>
</evidence>
<feature type="domain" description="N-acetyltransferase" evidence="1">
    <location>
        <begin position="10"/>
        <end position="174"/>
    </location>
</feature>
<accession>A0A517I598</accession>
<protein>
    <submittedName>
        <fullName evidence="2">GNAT family N-acetyltransferase</fullName>
    </submittedName>
</protein>
<dbReference type="PROSITE" id="PS51186">
    <property type="entry name" value="GNAT"/>
    <property type="match status" value="1"/>
</dbReference>
<proteinExistence type="predicted"/>
<evidence type="ECO:0000259" key="1">
    <source>
        <dbReference type="PROSITE" id="PS51186"/>
    </source>
</evidence>
<dbReference type="InterPro" id="IPR051531">
    <property type="entry name" value="N-acetyltransferase"/>
</dbReference>
<sequence length="179" mass="21187">MEIIIENLFIRLRSASMQDANELFAVSTDEDVMKYYGIEPYKNIKEAEDEIKWFLSLTEEGQGVRWVIADLTTNQYVGDIGLFHYHSRHNRVEIGFKLKKEYWNKGIMTACINKALDYGFLNQNYNRIEALVDTRNLGCKRTLQKCGFLFEGVLRDYEFEREGYVDLEMYSILRNDYNK</sequence>
<dbReference type="InterPro" id="IPR016181">
    <property type="entry name" value="Acyl_CoA_acyltransferase"/>
</dbReference>
<reference evidence="2 3" key="1">
    <citation type="submission" date="2019-07" db="EMBL/GenBank/DDBJ databases">
        <title>Characterization of Brevibacillus brevis HK544, as a potential biocontrol agent.</title>
        <authorList>
            <person name="Kim H."/>
        </authorList>
    </citation>
    <scope>NUCLEOTIDE SEQUENCE [LARGE SCALE GENOMIC DNA]</scope>
    <source>
        <strain evidence="2 3">HK544</strain>
    </source>
</reference>
<dbReference type="Proteomes" id="UP000317713">
    <property type="component" value="Chromosome"/>
</dbReference>
<dbReference type="AlphaFoldDB" id="A0A517I598"/>
<organism evidence="2 3">
    <name type="scientific">Brevibacillus brevis</name>
    <name type="common">Bacillus brevis</name>
    <dbReference type="NCBI Taxonomy" id="1393"/>
    <lineage>
        <taxon>Bacteria</taxon>
        <taxon>Bacillati</taxon>
        <taxon>Bacillota</taxon>
        <taxon>Bacilli</taxon>
        <taxon>Bacillales</taxon>
        <taxon>Paenibacillaceae</taxon>
        <taxon>Brevibacillus</taxon>
    </lineage>
</organism>
<dbReference type="GO" id="GO:0005737">
    <property type="term" value="C:cytoplasm"/>
    <property type="evidence" value="ECO:0007669"/>
    <property type="project" value="TreeGrafter"/>
</dbReference>
<dbReference type="InterPro" id="IPR000182">
    <property type="entry name" value="GNAT_dom"/>
</dbReference>